<dbReference type="Proteomes" id="UP000184038">
    <property type="component" value="Unassembled WGS sequence"/>
</dbReference>
<dbReference type="PROSITE" id="PS50944">
    <property type="entry name" value="HTH_DTXR"/>
    <property type="match status" value="1"/>
</dbReference>
<dbReference type="InterPro" id="IPR050536">
    <property type="entry name" value="DtxR_MntR_Metal-Reg"/>
</dbReference>
<dbReference type="GO" id="GO:0003700">
    <property type="term" value="F:DNA-binding transcription factor activity"/>
    <property type="evidence" value="ECO:0007669"/>
    <property type="project" value="InterPro"/>
</dbReference>
<evidence type="ECO:0000313" key="7">
    <source>
        <dbReference type="Proteomes" id="UP000184038"/>
    </source>
</evidence>
<dbReference type="PANTHER" id="PTHR33238:SF7">
    <property type="entry name" value="IRON-DEPENDENT TRANSCRIPTIONAL REGULATOR"/>
    <property type="match status" value="1"/>
</dbReference>
<keyword evidence="2" id="KW-0805">Transcription regulation</keyword>
<keyword evidence="4" id="KW-0804">Transcription</keyword>
<organism evidence="6 7">
    <name type="scientific">Anaerosporobacter mobilis DSM 15930</name>
    <dbReference type="NCBI Taxonomy" id="1120996"/>
    <lineage>
        <taxon>Bacteria</taxon>
        <taxon>Bacillati</taxon>
        <taxon>Bacillota</taxon>
        <taxon>Clostridia</taxon>
        <taxon>Lachnospirales</taxon>
        <taxon>Lachnospiraceae</taxon>
        <taxon>Anaerosporobacter</taxon>
    </lineage>
</organism>
<dbReference type="InterPro" id="IPR022687">
    <property type="entry name" value="HTH_DTXR"/>
</dbReference>
<accession>A0A1M7FAB6</accession>
<evidence type="ECO:0000313" key="6">
    <source>
        <dbReference type="EMBL" id="SHM00950.1"/>
    </source>
</evidence>
<name>A0A1M7FAB6_9FIRM</name>
<dbReference type="AlphaFoldDB" id="A0A1M7FAB6"/>
<dbReference type="InterPro" id="IPR036388">
    <property type="entry name" value="WH-like_DNA-bd_sf"/>
</dbReference>
<dbReference type="GO" id="GO:0046983">
    <property type="term" value="F:protein dimerization activity"/>
    <property type="evidence" value="ECO:0007669"/>
    <property type="project" value="InterPro"/>
</dbReference>
<dbReference type="InterPro" id="IPR036390">
    <property type="entry name" value="WH_DNA-bd_sf"/>
</dbReference>
<keyword evidence="7" id="KW-1185">Reference proteome</keyword>
<feature type="domain" description="HTH dtxR-type" evidence="5">
    <location>
        <begin position="1"/>
        <end position="64"/>
    </location>
</feature>
<sequence>MRISKSLEEYIKTMYVLQNQKGEIRVTDIAQKMQCTKAGVNKAIKLLAENGLVNYEVYGKIELTDEGTKTARKVLEAYDIVYLFLTELLEIETEEAKIEAEKIKKSMEDHTLNKLAKYVQNTLGIQGLKCDYDINNERCLDCGRRKKSIHF</sequence>
<dbReference type="EMBL" id="FRCP01000005">
    <property type="protein sequence ID" value="SHM00950.1"/>
    <property type="molecule type" value="Genomic_DNA"/>
</dbReference>
<evidence type="ECO:0000256" key="3">
    <source>
        <dbReference type="ARBA" id="ARBA00023125"/>
    </source>
</evidence>
<dbReference type="GO" id="GO:0046914">
    <property type="term" value="F:transition metal ion binding"/>
    <property type="evidence" value="ECO:0007669"/>
    <property type="project" value="InterPro"/>
</dbReference>
<evidence type="ECO:0000256" key="2">
    <source>
        <dbReference type="ARBA" id="ARBA00023015"/>
    </source>
</evidence>
<keyword evidence="3" id="KW-0238">DNA-binding</keyword>
<protein>
    <submittedName>
        <fullName evidence="6">Iron (Metal) dependent repressor, DtxR family</fullName>
    </submittedName>
</protein>
<dbReference type="InterPro" id="IPR036421">
    <property type="entry name" value="Fe_dep_repressor_sf"/>
</dbReference>
<dbReference type="InterPro" id="IPR022689">
    <property type="entry name" value="Iron_dep_repressor"/>
</dbReference>
<evidence type="ECO:0000256" key="4">
    <source>
        <dbReference type="ARBA" id="ARBA00023163"/>
    </source>
</evidence>
<dbReference type="PANTHER" id="PTHR33238">
    <property type="entry name" value="IRON (METAL) DEPENDENT REPRESSOR, DTXR FAMILY"/>
    <property type="match status" value="1"/>
</dbReference>
<dbReference type="SMART" id="SM00529">
    <property type="entry name" value="HTH_DTXR"/>
    <property type="match status" value="1"/>
</dbReference>
<reference evidence="6 7" key="1">
    <citation type="submission" date="2016-11" db="EMBL/GenBank/DDBJ databases">
        <authorList>
            <person name="Jaros S."/>
            <person name="Januszkiewicz K."/>
            <person name="Wedrychowicz H."/>
        </authorList>
    </citation>
    <scope>NUCLEOTIDE SEQUENCE [LARGE SCALE GENOMIC DNA]</scope>
    <source>
        <strain evidence="6 7">DSM 15930</strain>
    </source>
</reference>
<proteinExistence type="inferred from homology"/>
<dbReference type="RefSeq" id="WP_073282391.1">
    <property type="nucleotide sequence ID" value="NZ_FRCP01000005.1"/>
</dbReference>
<dbReference type="SUPFAM" id="SSF47979">
    <property type="entry name" value="Iron-dependent repressor protein, dimerization domain"/>
    <property type="match status" value="1"/>
</dbReference>
<evidence type="ECO:0000259" key="5">
    <source>
        <dbReference type="PROSITE" id="PS50944"/>
    </source>
</evidence>
<gene>
    <name evidence="6" type="ORF">SAMN02746066_00508</name>
</gene>
<dbReference type="STRING" id="1120996.SAMN02746066_00508"/>
<comment type="similarity">
    <text evidence="1">Belongs to the DtxR/MntR family.</text>
</comment>
<dbReference type="InterPro" id="IPR001367">
    <property type="entry name" value="Fe_dep_repressor"/>
</dbReference>
<dbReference type="SUPFAM" id="SSF46785">
    <property type="entry name" value="Winged helix' DNA-binding domain"/>
    <property type="match status" value="1"/>
</dbReference>
<dbReference type="GO" id="GO:0003677">
    <property type="term" value="F:DNA binding"/>
    <property type="evidence" value="ECO:0007669"/>
    <property type="project" value="UniProtKB-KW"/>
</dbReference>
<dbReference type="Pfam" id="PF01325">
    <property type="entry name" value="Fe_dep_repress"/>
    <property type="match status" value="1"/>
</dbReference>
<evidence type="ECO:0000256" key="1">
    <source>
        <dbReference type="ARBA" id="ARBA00007871"/>
    </source>
</evidence>
<dbReference type="Gene3D" id="1.10.10.10">
    <property type="entry name" value="Winged helix-like DNA-binding domain superfamily/Winged helix DNA-binding domain"/>
    <property type="match status" value="1"/>
</dbReference>
<dbReference type="Pfam" id="PF02742">
    <property type="entry name" value="Fe_dep_repr_C"/>
    <property type="match status" value="1"/>
</dbReference>